<reference evidence="2 3" key="1">
    <citation type="journal article" date="2019" name="Sci. Rep.">
        <title>Orb-weaving spider Araneus ventricosus genome elucidates the spidroin gene catalogue.</title>
        <authorList>
            <person name="Kono N."/>
            <person name="Nakamura H."/>
            <person name="Ohtoshi R."/>
            <person name="Moran D.A.P."/>
            <person name="Shinohara A."/>
            <person name="Yoshida Y."/>
            <person name="Fujiwara M."/>
            <person name="Mori M."/>
            <person name="Tomita M."/>
            <person name="Arakawa K."/>
        </authorList>
    </citation>
    <scope>NUCLEOTIDE SEQUENCE [LARGE SCALE GENOMIC DNA]</scope>
</reference>
<accession>A0A4Y2SSM4</accession>
<comment type="caution">
    <text evidence="2">The sequence shown here is derived from an EMBL/GenBank/DDBJ whole genome shotgun (WGS) entry which is preliminary data.</text>
</comment>
<feature type="signal peptide" evidence="1">
    <location>
        <begin position="1"/>
        <end position="18"/>
    </location>
</feature>
<evidence type="ECO:0000313" key="3">
    <source>
        <dbReference type="Proteomes" id="UP000499080"/>
    </source>
</evidence>
<name>A0A4Y2SSM4_ARAVE</name>
<proteinExistence type="predicted"/>
<keyword evidence="3" id="KW-1185">Reference proteome</keyword>
<evidence type="ECO:0000256" key="1">
    <source>
        <dbReference type="SAM" id="SignalP"/>
    </source>
</evidence>
<gene>
    <name evidence="2" type="ORF">AVEN_134129_1</name>
</gene>
<protein>
    <submittedName>
        <fullName evidence="2">Uncharacterized protein</fullName>
    </submittedName>
</protein>
<evidence type="ECO:0000313" key="2">
    <source>
        <dbReference type="EMBL" id="GBN90209.1"/>
    </source>
</evidence>
<dbReference type="EMBL" id="BGPR01023212">
    <property type="protein sequence ID" value="GBN90209.1"/>
    <property type="molecule type" value="Genomic_DNA"/>
</dbReference>
<organism evidence="2 3">
    <name type="scientific">Araneus ventricosus</name>
    <name type="common">Orbweaver spider</name>
    <name type="synonym">Epeira ventricosa</name>
    <dbReference type="NCBI Taxonomy" id="182803"/>
    <lineage>
        <taxon>Eukaryota</taxon>
        <taxon>Metazoa</taxon>
        <taxon>Ecdysozoa</taxon>
        <taxon>Arthropoda</taxon>
        <taxon>Chelicerata</taxon>
        <taxon>Arachnida</taxon>
        <taxon>Araneae</taxon>
        <taxon>Araneomorphae</taxon>
        <taxon>Entelegynae</taxon>
        <taxon>Araneoidea</taxon>
        <taxon>Araneidae</taxon>
        <taxon>Araneus</taxon>
    </lineage>
</organism>
<feature type="chain" id="PRO_5021479877" evidence="1">
    <location>
        <begin position="19"/>
        <end position="168"/>
    </location>
</feature>
<dbReference type="AlphaFoldDB" id="A0A4Y2SSM4"/>
<sequence>MKFLLVLFCAATNHYCIGYPIIDGEKSEDVLTGDDTSFEYKLDTMNDTSSNNSIPEFLIIAQDVIKSIVKEKFKQDYENEIFNLGDYSGLERGTGNDHYIDNIRVEDTENALGRGTGADHYVDNIIIEDTENALGRGTGADHYVDNIIIEDTENALGRGIGATTMSKP</sequence>
<dbReference type="Proteomes" id="UP000499080">
    <property type="component" value="Unassembled WGS sequence"/>
</dbReference>
<keyword evidence="1" id="KW-0732">Signal</keyword>